<reference evidence="2" key="1">
    <citation type="journal article" date="2014" name="Int. J. Syst. Evol. Microbiol.">
        <title>Complete genome sequence of Corynebacterium casei LMG S-19264T (=DSM 44701T), isolated from a smear-ripened cheese.</title>
        <authorList>
            <consortium name="US DOE Joint Genome Institute (JGI-PGF)"/>
            <person name="Walter F."/>
            <person name="Albersmeier A."/>
            <person name="Kalinowski J."/>
            <person name="Ruckert C."/>
        </authorList>
    </citation>
    <scope>NUCLEOTIDE SEQUENCE</scope>
    <source>
        <strain evidence="2">JCM 3302</strain>
    </source>
</reference>
<gene>
    <name evidence="2" type="ORF">GCM10014715_74700</name>
</gene>
<keyword evidence="3" id="KW-1185">Reference proteome</keyword>
<dbReference type="PROSITE" id="PS50943">
    <property type="entry name" value="HTH_CROC1"/>
    <property type="match status" value="1"/>
</dbReference>
<sequence>MNDEQTDLADLINQIKDAHHVTETEIAKRIGVHVSTVNNWVRRKSTPRPDAIHALAREFPDHSPEEFFAAVGRTTPGPISPETEQRLLQLFKGLTAQQQEFVEIQIRGLVEHNQRNGAS</sequence>
<name>A0A919E3A7_9ACTN</name>
<dbReference type="GO" id="GO:0003677">
    <property type="term" value="F:DNA binding"/>
    <property type="evidence" value="ECO:0007669"/>
    <property type="project" value="InterPro"/>
</dbReference>
<evidence type="ECO:0000313" key="2">
    <source>
        <dbReference type="EMBL" id="GHF07877.1"/>
    </source>
</evidence>
<feature type="domain" description="HTH cro/C1-type" evidence="1">
    <location>
        <begin position="24"/>
        <end position="67"/>
    </location>
</feature>
<accession>A0A919E3A7</accession>
<evidence type="ECO:0000313" key="3">
    <source>
        <dbReference type="Proteomes" id="UP000641386"/>
    </source>
</evidence>
<dbReference type="SMART" id="SM00530">
    <property type="entry name" value="HTH_XRE"/>
    <property type="match status" value="1"/>
</dbReference>
<dbReference type="SUPFAM" id="SSF47413">
    <property type="entry name" value="lambda repressor-like DNA-binding domains"/>
    <property type="match status" value="1"/>
</dbReference>
<dbReference type="CDD" id="cd00093">
    <property type="entry name" value="HTH_XRE"/>
    <property type="match status" value="1"/>
</dbReference>
<dbReference type="Gene3D" id="1.10.260.40">
    <property type="entry name" value="lambda repressor-like DNA-binding domains"/>
    <property type="match status" value="1"/>
</dbReference>
<organism evidence="2 3">
    <name type="scientific">Streptomyces spiralis</name>
    <dbReference type="NCBI Taxonomy" id="66376"/>
    <lineage>
        <taxon>Bacteria</taxon>
        <taxon>Bacillati</taxon>
        <taxon>Actinomycetota</taxon>
        <taxon>Actinomycetes</taxon>
        <taxon>Kitasatosporales</taxon>
        <taxon>Streptomycetaceae</taxon>
        <taxon>Streptomyces</taxon>
    </lineage>
</organism>
<evidence type="ECO:0000259" key="1">
    <source>
        <dbReference type="PROSITE" id="PS50943"/>
    </source>
</evidence>
<comment type="caution">
    <text evidence="2">The sequence shown here is derived from an EMBL/GenBank/DDBJ whole genome shotgun (WGS) entry which is preliminary data.</text>
</comment>
<dbReference type="InterPro" id="IPR001387">
    <property type="entry name" value="Cro/C1-type_HTH"/>
</dbReference>
<reference evidence="2" key="2">
    <citation type="submission" date="2020-09" db="EMBL/GenBank/DDBJ databases">
        <authorList>
            <person name="Sun Q."/>
            <person name="Ohkuma M."/>
        </authorList>
    </citation>
    <scope>NUCLEOTIDE SEQUENCE</scope>
    <source>
        <strain evidence="2">JCM 3302</strain>
    </source>
</reference>
<proteinExistence type="predicted"/>
<dbReference type="Pfam" id="PF01381">
    <property type="entry name" value="HTH_3"/>
    <property type="match status" value="1"/>
</dbReference>
<dbReference type="InterPro" id="IPR010982">
    <property type="entry name" value="Lambda_DNA-bd_dom_sf"/>
</dbReference>
<dbReference type="Proteomes" id="UP000641386">
    <property type="component" value="Unassembled WGS sequence"/>
</dbReference>
<dbReference type="EMBL" id="BNBC01000053">
    <property type="protein sequence ID" value="GHF07877.1"/>
    <property type="molecule type" value="Genomic_DNA"/>
</dbReference>
<dbReference type="AlphaFoldDB" id="A0A919E3A7"/>
<protein>
    <recommendedName>
        <fullName evidence="1">HTH cro/C1-type domain-containing protein</fullName>
    </recommendedName>
</protein>